<dbReference type="eggNOG" id="COG4122">
    <property type="taxonomic scope" value="Bacteria"/>
</dbReference>
<name>J9DIQ7_9PROT</name>
<dbReference type="Pfam" id="PF13578">
    <property type="entry name" value="Methyltransf_24"/>
    <property type="match status" value="1"/>
</dbReference>
<evidence type="ECO:0000313" key="1">
    <source>
        <dbReference type="EMBL" id="EJW21978.1"/>
    </source>
</evidence>
<dbReference type="AlphaFoldDB" id="J9DIQ7"/>
<sequence length="210" mass="23004">MSLTDDALTYIETIKGFMDPDEGRALYDMALDVLSGFPQALSVEIGSYCGKSTVYIGEAVRQCGGLLVSVDHHYGSEENQPGEAYFDPDLADPETGGMSSLALFRRTIRGANLEDVVVPVIAPSRMASRVVRGDFGFLFIDGGHSMPAALDDYRLWATRVMTGGVLAIHDVFPNPEDGGRPPYEIYKLALASGFFEEIKVVKSLRFLRRL</sequence>
<evidence type="ECO:0008006" key="3">
    <source>
        <dbReference type="Google" id="ProtNLM"/>
    </source>
</evidence>
<dbReference type="Gene3D" id="3.40.50.150">
    <property type="entry name" value="Vaccinia Virus protein VP39"/>
    <property type="match status" value="1"/>
</dbReference>
<dbReference type="SUPFAM" id="SSF53335">
    <property type="entry name" value="S-adenosyl-L-methionine-dependent methyltransferases"/>
    <property type="match status" value="1"/>
</dbReference>
<gene>
    <name evidence="1" type="ORF">IMCC14465_03720</name>
</gene>
<organism evidence="1 2">
    <name type="scientific">alpha proteobacterium IMCC14465</name>
    <dbReference type="NCBI Taxonomy" id="1220535"/>
    <lineage>
        <taxon>Bacteria</taxon>
        <taxon>Pseudomonadati</taxon>
        <taxon>Pseudomonadota</taxon>
        <taxon>Alphaproteobacteria</taxon>
        <taxon>PS1 clade</taxon>
    </lineage>
</organism>
<reference evidence="1 2" key="1">
    <citation type="journal article" date="2012" name="J. Bacteriol.">
        <title>Genome Sequence of Strain IMCC14465, Isolated from the East Sea, Belonging to the PS1 Clade of Alphaproteobacteria.</title>
        <authorList>
            <person name="Yang S.J."/>
            <person name="Kang I."/>
            <person name="Cho J.C."/>
        </authorList>
    </citation>
    <scope>NUCLEOTIDE SEQUENCE [LARGE SCALE GENOMIC DNA]</scope>
    <source>
        <strain evidence="1 2">IMCC14465</strain>
    </source>
</reference>
<keyword evidence="2" id="KW-1185">Reference proteome</keyword>
<accession>J9DIQ7</accession>
<dbReference type="PATRIC" id="fig|1220535.3.peg.368"/>
<dbReference type="OrthoDB" id="7192174at2"/>
<dbReference type="Proteomes" id="UP000004836">
    <property type="component" value="Unassembled WGS sequence"/>
</dbReference>
<dbReference type="InterPro" id="IPR029063">
    <property type="entry name" value="SAM-dependent_MTases_sf"/>
</dbReference>
<dbReference type="STRING" id="1220535.IMCC14465_03720"/>
<comment type="caution">
    <text evidence="1">The sequence shown here is derived from an EMBL/GenBank/DDBJ whole genome shotgun (WGS) entry which is preliminary data.</text>
</comment>
<proteinExistence type="predicted"/>
<protein>
    <recommendedName>
        <fullName evidence="3">Secreted protein</fullName>
    </recommendedName>
</protein>
<evidence type="ECO:0000313" key="2">
    <source>
        <dbReference type="Proteomes" id="UP000004836"/>
    </source>
</evidence>
<dbReference type="EMBL" id="ALYF01000002">
    <property type="protein sequence ID" value="EJW21978.1"/>
    <property type="molecule type" value="Genomic_DNA"/>
</dbReference>